<comment type="caution">
    <text evidence="1">The sequence shown here is derived from an EMBL/GenBank/DDBJ whole genome shotgun (WGS) entry which is preliminary data.</text>
</comment>
<dbReference type="EMBL" id="MHLH01000009">
    <property type="protein sequence ID" value="OGZ04252.1"/>
    <property type="molecule type" value="Genomic_DNA"/>
</dbReference>
<evidence type="ECO:0000313" key="2">
    <source>
        <dbReference type="Proteomes" id="UP000178841"/>
    </source>
</evidence>
<proteinExistence type="predicted"/>
<accession>A0A1G2CST0</accession>
<dbReference type="AlphaFoldDB" id="A0A1G2CST0"/>
<evidence type="ECO:0008006" key="3">
    <source>
        <dbReference type="Google" id="ProtNLM"/>
    </source>
</evidence>
<sequence>MLYFFYGDNILRRKEKIKKLIDVNGVAPRELKIEELTTDFLEELAWAQGLFDKAQVFFLRDILESKELKDFIKKEAAQMAKSPNIFVISEMSATKDLSGSLEKKGAQLIECTLAEKPVKKEANNFALGDAIGRRDRKASWVLYQEALARGAFPEEIHGIVFWVMKNIFLAKTGGATGLAPYPLMKAKSFEPKWNNKEIKNALSELVRMYHDSHRGLVEFPIALEKFLLETV</sequence>
<name>A0A1G2CST0_9BACT</name>
<protein>
    <recommendedName>
        <fullName evidence="3">DNA polymerase III delta N-terminal domain-containing protein</fullName>
    </recommendedName>
</protein>
<dbReference type="Gene3D" id="1.20.272.10">
    <property type="match status" value="1"/>
</dbReference>
<dbReference type="Proteomes" id="UP000178841">
    <property type="component" value="Unassembled WGS sequence"/>
</dbReference>
<reference evidence="1 2" key="1">
    <citation type="journal article" date="2016" name="Nat. Commun.">
        <title>Thousands of microbial genomes shed light on interconnected biogeochemical processes in an aquifer system.</title>
        <authorList>
            <person name="Anantharaman K."/>
            <person name="Brown C.T."/>
            <person name="Hug L.A."/>
            <person name="Sharon I."/>
            <person name="Castelle C.J."/>
            <person name="Probst A.J."/>
            <person name="Thomas B.C."/>
            <person name="Singh A."/>
            <person name="Wilkins M.J."/>
            <person name="Karaoz U."/>
            <person name="Brodie E.L."/>
            <person name="Williams K.H."/>
            <person name="Hubbard S.S."/>
            <person name="Banfield J.F."/>
        </authorList>
    </citation>
    <scope>NUCLEOTIDE SEQUENCE [LARGE SCALE GENOMIC DNA]</scope>
</reference>
<organism evidence="1 2">
    <name type="scientific">Candidatus Lloydbacteria bacterium RIFCSPHIGHO2_01_FULL_41_20</name>
    <dbReference type="NCBI Taxonomy" id="1798657"/>
    <lineage>
        <taxon>Bacteria</taxon>
        <taxon>Candidatus Lloydiibacteriota</taxon>
    </lineage>
</organism>
<gene>
    <name evidence="1" type="ORF">A2648_00415</name>
</gene>
<evidence type="ECO:0000313" key="1">
    <source>
        <dbReference type="EMBL" id="OGZ04252.1"/>
    </source>
</evidence>
<dbReference type="STRING" id="1798657.A2648_00415"/>